<dbReference type="AlphaFoldDB" id="A0A9P5NXK5"/>
<organism evidence="2 3">
    <name type="scientific">Gymnopilus junonius</name>
    <name type="common">Spectacular rustgill mushroom</name>
    <name type="synonym">Gymnopilus spectabilis subsp. junonius</name>
    <dbReference type="NCBI Taxonomy" id="109634"/>
    <lineage>
        <taxon>Eukaryota</taxon>
        <taxon>Fungi</taxon>
        <taxon>Dikarya</taxon>
        <taxon>Basidiomycota</taxon>
        <taxon>Agaricomycotina</taxon>
        <taxon>Agaricomycetes</taxon>
        <taxon>Agaricomycetidae</taxon>
        <taxon>Agaricales</taxon>
        <taxon>Agaricineae</taxon>
        <taxon>Hymenogastraceae</taxon>
        <taxon>Gymnopilus</taxon>
    </lineage>
</organism>
<gene>
    <name evidence="2" type="ORF">CPB84DRAFT_1761066</name>
</gene>
<dbReference type="EMBL" id="JADNYJ010000003">
    <property type="protein sequence ID" value="KAF8912030.1"/>
    <property type="molecule type" value="Genomic_DNA"/>
</dbReference>
<evidence type="ECO:0000313" key="3">
    <source>
        <dbReference type="Proteomes" id="UP000724874"/>
    </source>
</evidence>
<name>A0A9P5NXK5_GYMJU</name>
<comment type="caution">
    <text evidence="2">The sequence shown here is derived from an EMBL/GenBank/DDBJ whole genome shotgun (WGS) entry which is preliminary data.</text>
</comment>
<feature type="signal peptide" evidence="1">
    <location>
        <begin position="1"/>
        <end position="19"/>
    </location>
</feature>
<dbReference type="Proteomes" id="UP000724874">
    <property type="component" value="Unassembled WGS sequence"/>
</dbReference>
<sequence length="56" mass="6358">MHPPFTLLFLLWIVVQCWMQTRLWGSIGSLGLIITPSCAKSVLQDDRALHVSSRYA</sequence>
<proteinExistence type="predicted"/>
<evidence type="ECO:0000313" key="2">
    <source>
        <dbReference type="EMBL" id="KAF8912030.1"/>
    </source>
</evidence>
<evidence type="ECO:0000256" key="1">
    <source>
        <dbReference type="SAM" id="SignalP"/>
    </source>
</evidence>
<keyword evidence="3" id="KW-1185">Reference proteome</keyword>
<reference evidence="2" key="1">
    <citation type="submission" date="2020-11" db="EMBL/GenBank/DDBJ databases">
        <authorList>
            <consortium name="DOE Joint Genome Institute"/>
            <person name="Ahrendt S."/>
            <person name="Riley R."/>
            <person name="Andreopoulos W."/>
            <person name="LaButti K."/>
            <person name="Pangilinan J."/>
            <person name="Ruiz-duenas F.J."/>
            <person name="Barrasa J.M."/>
            <person name="Sanchez-Garcia M."/>
            <person name="Camarero S."/>
            <person name="Miyauchi S."/>
            <person name="Serrano A."/>
            <person name="Linde D."/>
            <person name="Babiker R."/>
            <person name="Drula E."/>
            <person name="Ayuso-Fernandez I."/>
            <person name="Pacheco R."/>
            <person name="Padilla G."/>
            <person name="Ferreira P."/>
            <person name="Barriuso J."/>
            <person name="Kellner H."/>
            <person name="Castanera R."/>
            <person name="Alfaro M."/>
            <person name="Ramirez L."/>
            <person name="Pisabarro A.G."/>
            <person name="Kuo A."/>
            <person name="Tritt A."/>
            <person name="Lipzen A."/>
            <person name="He G."/>
            <person name="Yan M."/>
            <person name="Ng V."/>
            <person name="Cullen D."/>
            <person name="Martin F."/>
            <person name="Rosso M.-N."/>
            <person name="Henrissat B."/>
            <person name="Hibbett D."/>
            <person name="Martinez A.T."/>
            <person name="Grigoriev I.V."/>
        </authorList>
    </citation>
    <scope>NUCLEOTIDE SEQUENCE</scope>
    <source>
        <strain evidence="2">AH 44721</strain>
    </source>
</reference>
<accession>A0A9P5NXK5</accession>
<protein>
    <submittedName>
        <fullName evidence="2">Uncharacterized protein</fullName>
    </submittedName>
</protein>
<feature type="chain" id="PRO_5040344348" evidence="1">
    <location>
        <begin position="20"/>
        <end position="56"/>
    </location>
</feature>
<keyword evidence="1" id="KW-0732">Signal</keyword>